<protein>
    <submittedName>
        <fullName evidence="2">Uncharacterized protein</fullName>
    </submittedName>
</protein>
<sequence>MRNNGSHNTKLFRTILNYKPSNYICAQIKFYKKSSINGYNNIIPLGKYHSTFTRINIDDLVQYKNLVSKTDKISITEKIVSSREEASTTDMVMQSTEKTTIKDTTSLDNILEDTCYIRSDDGIKETWWYNNITTNNNNSLYDNFTEKFAGYTPSDFKLPYINIKRTLAENPEFITLNKDILGNRPKISLDLLTDLVSNYVSLKLDTMYNLIGTWVKDVESYMDFISGISEKGFIFFYTILNEVYINLNLAPVKIVDKLALLEGTLKKYDLSYTTHYSKQLGYLLIEKISQLSHAFWNLDSFHMLYIINATSILFMIGLLSLSLFYFHMQIIGLLIYIIRLIENAMISFLERGLETINAIKTTKAIANILEGEKRKANLEKVKKSITNLLKDIKVKILTDTKLANSTSKLLKARQDIFKVYRDISKCKKKISDALDNFSNINKLNIILFNNHNYYSQNILLTDNIIYNQDITVNMMGLVRIRNDICELCIMYNVQHVDHVRCVIVNQLYDEQANAPNIISRSIVIVPYRNDPNIWNKIISLHDKYEKFKRLHTLRVLLNKHYVKSSRDNISENENRFIIAHGHMNDKEKDKLKTHINNNDIMLTQPTDSEISSLASNINNPEERNLKAVLLNMGTRSSYMVQSPDIITMIYNILEPIFNQSTAPQGVHWNIINNHRSGRWVSVGEPDIYIQGNFDGNNYIKVIVICESFGKSNFDTMVQNVAKSGFYTAGYSTEYTNELLDENRVMQFAGGSQFVILVRGTQIAFLEQYNFSLEEKGCVAKHCLVPLTMPVFVTKGIENPDLYNIMPQYRSLCDPRILFPYGPSSGIIFGNHPFLGKHYVFDLIKNYEACQTLLWYISRNLPRIHRL</sequence>
<keyword evidence="1" id="KW-0472">Membrane</keyword>
<evidence type="ECO:0000256" key="1">
    <source>
        <dbReference type="SAM" id="Phobius"/>
    </source>
</evidence>
<keyword evidence="1" id="KW-0812">Transmembrane</keyword>
<evidence type="ECO:0000313" key="2">
    <source>
        <dbReference type="EMBL" id="ARQ27105.1"/>
    </source>
</evidence>
<reference evidence="2" key="1">
    <citation type="submission" date="2017-01" db="EMBL/GenBank/DDBJ databases">
        <title>The complete mitochondrial genome of the lichenized fungus Leptogium hirsutum.</title>
        <authorList>
            <person name="Lee R.D."/>
            <person name="Keepers K.G."/>
            <person name="Pogoda C.S."/>
            <person name="Tripp E.A."/>
            <person name="Lendemer J.C."/>
            <person name="Kane N.C."/>
        </authorList>
    </citation>
    <scope>NUCLEOTIDE SEQUENCE</scope>
</reference>
<keyword evidence="1" id="KW-1133">Transmembrane helix</keyword>
<feature type="transmembrane region" description="Helical" evidence="1">
    <location>
        <begin position="312"/>
        <end position="338"/>
    </location>
</feature>
<organism evidence="2">
    <name type="scientific">Leptogium hirsutum</name>
    <dbReference type="NCBI Taxonomy" id="1486872"/>
    <lineage>
        <taxon>Eukaryota</taxon>
        <taxon>Fungi</taxon>
        <taxon>Dikarya</taxon>
        <taxon>Ascomycota</taxon>
        <taxon>Pezizomycotina</taxon>
        <taxon>Lecanoromycetes</taxon>
        <taxon>OSLEUM clade</taxon>
        <taxon>Lecanoromycetidae</taxon>
        <taxon>Peltigerales</taxon>
        <taxon>Collematineae</taxon>
        <taxon>Collemataceae</taxon>
        <taxon>Leptogium</taxon>
    </lineage>
</organism>
<proteinExistence type="predicted"/>
<geneLocation type="mitochondrion" evidence="2"/>
<accession>A0A1X9QGX9</accession>
<dbReference type="GeneID" id="32957512"/>
<name>A0A1X9QGX9_9LECA</name>
<dbReference type="EMBL" id="KY457237">
    <property type="protein sequence ID" value="ARQ27105.1"/>
    <property type="molecule type" value="Genomic_DNA"/>
</dbReference>
<dbReference type="AlphaFoldDB" id="A0A1X9QGX9"/>
<keyword evidence="2" id="KW-0496">Mitochondrion</keyword>
<dbReference type="RefSeq" id="YP_009379211.1">
    <property type="nucleotide sequence ID" value="NC_034928.1"/>
</dbReference>